<evidence type="ECO:0000313" key="2">
    <source>
        <dbReference type="EMBL" id="MET3613541.1"/>
    </source>
</evidence>
<feature type="domain" description="Helix-turn-helix" evidence="1">
    <location>
        <begin position="6"/>
        <end position="54"/>
    </location>
</feature>
<comment type="caution">
    <text evidence="2">The sequence shown here is derived from an EMBL/GenBank/DDBJ whole genome shotgun (WGS) entry which is preliminary data.</text>
</comment>
<accession>A0ABV2IZL7</accession>
<dbReference type="EMBL" id="JBEPMB010000002">
    <property type="protein sequence ID" value="MET3613541.1"/>
    <property type="molecule type" value="Genomic_DNA"/>
</dbReference>
<dbReference type="Proteomes" id="UP001549047">
    <property type="component" value="Unassembled WGS sequence"/>
</dbReference>
<dbReference type="PANTHER" id="PTHR38431">
    <property type="entry name" value="BLL2305 PROTEIN"/>
    <property type="match status" value="1"/>
</dbReference>
<evidence type="ECO:0000313" key="3">
    <source>
        <dbReference type="Proteomes" id="UP001549047"/>
    </source>
</evidence>
<protein>
    <submittedName>
        <fullName evidence="2">Excisionase family DNA binding protein</fullName>
    </submittedName>
</protein>
<reference evidence="2 3" key="1">
    <citation type="submission" date="2024-06" db="EMBL/GenBank/DDBJ databases">
        <title>Genomic Encyclopedia of Type Strains, Phase IV (KMG-IV): sequencing the most valuable type-strain genomes for metagenomic binning, comparative biology and taxonomic classification.</title>
        <authorList>
            <person name="Goeker M."/>
        </authorList>
    </citation>
    <scope>NUCLEOTIDE SEQUENCE [LARGE SCALE GENOMIC DNA]</scope>
    <source>
        <strain evidence="2 3">DSM 29780</strain>
    </source>
</reference>
<sequence>MPDEILTLPEVADLLKVAEKTVYTMAQRAEIPAFKVRGQWRFTRVDIDRWIEAQKAAAKSSGVTE</sequence>
<dbReference type="RefSeq" id="WP_354556069.1">
    <property type="nucleotide sequence ID" value="NZ_JBEPMB010000002.1"/>
</dbReference>
<evidence type="ECO:0000259" key="1">
    <source>
        <dbReference type="Pfam" id="PF12728"/>
    </source>
</evidence>
<organism evidence="2 3">
    <name type="scientific">Rhizobium aquaticum</name>
    <dbReference type="NCBI Taxonomy" id="1549636"/>
    <lineage>
        <taxon>Bacteria</taxon>
        <taxon>Pseudomonadati</taxon>
        <taxon>Pseudomonadota</taxon>
        <taxon>Alphaproteobacteria</taxon>
        <taxon>Hyphomicrobiales</taxon>
        <taxon>Rhizobiaceae</taxon>
        <taxon>Rhizobium/Agrobacterium group</taxon>
        <taxon>Rhizobium</taxon>
    </lineage>
</organism>
<dbReference type="InterPro" id="IPR041657">
    <property type="entry name" value="HTH_17"/>
</dbReference>
<dbReference type="NCBIfam" id="TIGR01764">
    <property type="entry name" value="excise"/>
    <property type="match status" value="1"/>
</dbReference>
<gene>
    <name evidence="2" type="ORF">ABID16_001870</name>
</gene>
<dbReference type="Pfam" id="PF12728">
    <property type="entry name" value="HTH_17"/>
    <property type="match status" value="1"/>
</dbReference>
<keyword evidence="3" id="KW-1185">Reference proteome</keyword>
<dbReference type="NCBIfam" id="NF047737">
    <property type="entry name" value="antiphage_MADS1"/>
    <property type="match status" value="1"/>
</dbReference>
<name>A0ABV2IZL7_9HYPH</name>
<proteinExistence type="predicted"/>
<dbReference type="SUPFAM" id="SSF46955">
    <property type="entry name" value="Putative DNA-binding domain"/>
    <property type="match status" value="1"/>
</dbReference>
<dbReference type="InterPro" id="IPR010093">
    <property type="entry name" value="SinI_DNA-bd"/>
</dbReference>
<dbReference type="PANTHER" id="PTHR38431:SF1">
    <property type="entry name" value="BLL2305 PROTEIN"/>
    <property type="match status" value="1"/>
</dbReference>
<dbReference type="InterPro" id="IPR009061">
    <property type="entry name" value="DNA-bd_dom_put_sf"/>
</dbReference>